<evidence type="ECO:0000256" key="1">
    <source>
        <dbReference type="ARBA" id="ARBA00004651"/>
    </source>
</evidence>
<dbReference type="Pfam" id="PF08022">
    <property type="entry name" value="FAD_binding_8"/>
    <property type="match status" value="1"/>
</dbReference>
<keyword evidence="7" id="KW-0249">Electron transport</keyword>
<feature type="region of interest" description="Disordered" evidence="14">
    <location>
        <begin position="711"/>
        <end position="794"/>
    </location>
</feature>
<evidence type="ECO:0000256" key="9">
    <source>
        <dbReference type="ARBA" id="ARBA00023002"/>
    </source>
</evidence>
<evidence type="ECO:0000313" key="17">
    <source>
        <dbReference type="EMBL" id="POY74538.1"/>
    </source>
</evidence>
<dbReference type="OrthoDB" id="10006946at2759"/>
<dbReference type="InterPro" id="IPR017927">
    <property type="entry name" value="FAD-bd_FR_type"/>
</dbReference>
<dbReference type="InterPro" id="IPR013121">
    <property type="entry name" value="Fe_red_NAD-bd_6"/>
</dbReference>
<dbReference type="CDD" id="cd06186">
    <property type="entry name" value="NOX_Duox_like_FAD_NADP"/>
    <property type="match status" value="1"/>
</dbReference>
<dbReference type="STRING" id="741276.A0A2S5BCQ5"/>
<keyword evidence="18" id="KW-1185">Reference proteome</keyword>
<keyword evidence="11 15" id="KW-0472">Membrane</keyword>
<dbReference type="AlphaFoldDB" id="A0A2S5BCQ5"/>
<dbReference type="EMBL" id="PJQD01000023">
    <property type="protein sequence ID" value="POY74538.1"/>
    <property type="molecule type" value="Genomic_DNA"/>
</dbReference>
<evidence type="ECO:0000313" key="18">
    <source>
        <dbReference type="Proteomes" id="UP000237144"/>
    </source>
</evidence>
<evidence type="ECO:0000256" key="8">
    <source>
        <dbReference type="ARBA" id="ARBA00022989"/>
    </source>
</evidence>
<dbReference type="InterPro" id="IPR039261">
    <property type="entry name" value="FNR_nucleotide-bd"/>
</dbReference>
<feature type="transmembrane region" description="Helical" evidence="15">
    <location>
        <begin position="172"/>
        <end position="192"/>
    </location>
</feature>
<evidence type="ECO:0000256" key="10">
    <source>
        <dbReference type="ARBA" id="ARBA00023065"/>
    </source>
</evidence>
<evidence type="ECO:0000256" key="4">
    <source>
        <dbReference type="ARBA" id="ARBA00022448"/>
    </source>
</evidence>
<evidence type="ECO:0000256" key="15">
    <source>
        <dbReference type="SAM" id="Phobius"/>
    </source>
</evidence>
<name>A0A2S5BCQ5_9BASI</name>
<dbReference type="Gene3D" id="3.40.50.80">
    <property type="entry name" value="Nucleotide-binding domain of ferredoxin-NADP reductase (FNR) module"/>
    <property type="match status" value="1"/>
</dbReference>
<evidence type="ECO:0000256" key="3">
    <source>
        <dbReference type="ARBA" id="ARBA00012668"/>
    </source>
</evidence>
<dbReference type="SUPFAM" id="SSF63380">
    <property type="entry name" value="Riboflavin synthase domain-like"/>
    <property type="match status" value="1"/>
</dbReference>
<comment type="caution">
    <text evidence="17">The sequence shown here is derived from an EMBL/GenBank/DDBJ whole genome shotgun (WGS) entry which is preliminary data.</text>
</comment>
<evidence type="ECO:0000256" key="13">
    <source>
        <dbReference type="ARBA" id="ARBA00048483"/>
    </source>
</evidence>
<evidence type="ECO:0000256" key="2">
    <source>
        <dbReference type="ARBA" id="ARBA00006278"/>
    </source>
</evidence>
<feature type="region of interest" description="Disordered" evidence="14">
    <location>
        <begin position="827"/>
        <end position="879"/>
    </location>
</feature>
<dbReference type="InterPro" id="IPR013130">
    <property type="entry name" value="Fe3_Rdtase_TM_dom"/>
</dbReference>
<dbReference type="GO" id="GO:0006879">
    <property type="term" value="P:intracellular iron ion homeostasis"/>
    <property type="evidence" value="ECO:0007669"/>
    <property type="project" value="TreeGrafter"/>
</dbReference>
<feature type="domain" description="FAD-binding FR-type" evidence="16">
    <location>
        <begin position="494"/>
        <end position="622"/>
    </location>
</feature>
<dbReference type="Proteomes" id="UP000237144">
    <property type="component" value="Unassembled WGS sequence"/>
</dbReference>
<dbReference type="PANTHER" id="PTHR32361">
    <property type="entry name" value="FERRIC/CUPRIC REDUCTASE TRANSMEMBRANE COMPONENT"/>
    <property type="match status" value="1"/>
</dbReference>
<feature type="region of interest" description="Disordered" evidence="14">
    <location>
        <begin position="138"/>
        <end position="157"/>
    </location>
</feature>
<dbReference type="SFLD" id="SFLDS00052">
    <property type="entry name" value="Ferric_Reductase_Domain"/>
    <property type="match status" value="2"/>
</dbReference>
<evidence type="ECO:0000256" key="11">
    <source>
        <dbReference type="ARBA" id="ARBA00023136"/>
    </source>
</evidence>
<keyword evidence="10" id="KW-0406">Ion transport</keyword>
<dbReference type="Pfam" id="PF08030">
    <property type="entry name" value="NAD_binding_6"/>
    <property type="match status" value="1"/>
</dbReference>
<comment type="subcellular location">
    <subcellularLocation>
        <location evidence="1">Cell membrane</location>
        <topology evidence="1">Multi-pass membrane protein</topology>
    </subcellularLocation>
</comment>
<evidence type="ECO:0000259" key="16">
    <source>
        <dbReference type="PROSITE" id="PS51384"/>
    </source>
</evidence>
<feature type="transmembrane region" description="Helical" evidence="15">
    <location>
        <begin position="367"/>
        <end position="386"/>
    </location>
</feature>
<feature type="transmembrane region" description="Helical" evidence="15">
    <location>
        <begin position="336"/>
        <end position="355"/>
    </location>
</feature>
<organism evidence="17 18">
    <name type="scientific">Rhodotorula taiwanensis</name>
    <dbReference type="NCBI Taxonomy" id="741276"/>
    <lineage>
        <taxon>Eukaryota</taxon>
        <taxon>Fungi</taxon>
        <taxon>Dikarya</taxon>
        <taxon>Basidiomycota</taxon>
        <taxon>Pucciniomycotina</taxon>
        <taxon>Microbotryomycetes</taxon>
        <taxon>Sporidiobolales</taxon>
        <taxon>Sporidiobolaceae</taxon>
        <taxon>Rhodotorula</taxon>
    </lineage>
</organism>
<evidence type="ECO:0000256" key="5">
    <source>
        <dbReference type="ARBA" id="ARBA00022475"/>
    </source>
</evidence>
<feature type="compositionally biased region" description="Polar residues" evidence="14">
    <location>
        <begin position="772"/>
        <end position="788"/>
    </location>
</feature>
<keyword evidence="6 15" id="KW-0812">Transmembrane</keyword>
<evidence type="ECO:0000256" key="14">
    <source>
        <dbReference type="SAM" id="MobiDB-lite"/>
    </source>
</evidence>
<dbReference type="GO" id="GO:0015677">
    <property type="term" value="P:copper ion import"/>
    <property type="evidence" value="ECO:0007669"/>
    <property type="project" value="TreeGrafter"/>
</dbReference>
<comment type="catalytic activity">
    <reaction evidence="13">
        <text>2 a Fe(II)-siderophore + NADP(+) + H(+) = 2 a Fe(III)-siderophore + NADPH</text>
        <dbReference type="Rhea" id="RHEA:28795"/>
        <dbReference type="Rhea" id="RHEA-COMP:11342"/>
        <dbReference type="Rhea" id="RHEA-COMP:11344"/>
        <dbReference type="ChEBI" id="CHEBI:15378"/>
        <dbReference type="ChEBI" id="CHEBI:29033"/>
        <dbReference type="ChEBI" id="CHEBI:29034"/>
        <dbReference type="ChEBI" id="CHEBI:57783"/>
        <dbReference type="ChEBI" id="CHEBI:58349"/>
        <dbReference type="EC" id="1.16.1.9"/>
    </reaction>
</comment>
<dbReference type="GO" id="GO:0052851">
    <property type="term" value="F:ferric-chelate reductase (NADPH) activity"/>
    <property type="evidence" value="ECO:0007669"/>
    <property type="project" value="UniProtKB-EC"/>
</dbReference>
<comment type="similarity">
    <text evidence="2">Belongs to the ferric reductase (FRE) family.</text>
</comment>
<keyword evidence="8 15" id="KW-1133">Transmembrane helix</keyword>
<feature type="compositionally biased region" description="Polar residues" evidence="14">
    <location>
        <begin position="748"/>
        <end position="764"/>
    </location>
</feature>
<accession>A0A2S5BCQ5</accession>
<sequence>MSASYGGAYVPPFATGRATTTDGAALATDGTSISFAHIATQTAVAGGTATTTASITDSTGGVDSSSLLQYFTKPYIDAHTLSLPTWRYTYILWFAIIGTLIVWSIISNLSSGTSTGGSAFGAWFRKWSIRRITWTKRVGGSGQGAGSGKAEEGQSPEVSSSRRKVIFASPTVAQMIAVGVLILLALLCSFVGDDYIAPTTCTFGGYCGYQSASGNSGPPPSNYRLFRRGAPFNDPLLAGPNKNIAANAWTAAARLGLVSYAMLPLAVTLALKQWPFNIWATPFLTNYHFDKTAILHRWSGRVIWAFATGHAIAWFYQLGVDKDPFGRPVLIPVFGWWRFVAGVVCWVLLTILTAFSFRPIRNRFYEVFYWSHVALVILVLVTAILHHRPVMYWPIAALAWWGAERAWRLIALLWVNGVFEGIWMRPRGSRAPRRSSGNSFEAVEKRYEPEQSLAGLSSYPPASPAALPYESKGYGMSPALGASTNSFGLSTNAPRPLPPVGFASAQLLPGRTVRLTIHTPHAVRWAAGQHLLLNIPGVRLFESHPYTIAGVDERAKQLRGDGGKSQQRGSEVVLLIRAQKGFSRALWDHVVRARGKAVGSRKEDGVLLRTLVSWPMGSSGRVSWGAYDSLLIVCGGTGITFGSSVLEAACRRMARQEQDVDRKFKTTRVRFVWIMREYAHLSWVASTLKRCIEMCDSSQLQVDLFVTHDARRSPRPSRAPKQSFSSMNYAAGPTDELAPPTAPFARQARSSSPMGRDSFTSDNSDWSDGEFSDSSAPVGTPRRGQSTLPAEYRDEVESVTDLVLFEGEDDYLPAAEAQMSVKIKKEGKLRRALSRRGQGGSLRRPPVPDGSSPTPFPSQLPHHDPSFEALPLDHRDEAPSPYRPYDNISAHTSSAALQASQADLGFPSHMDYTRESSYDFTTPYDDPDSQTLGGTDAGSTYGLVKDAGRPGRLASQASLANLESYRRPSVSPSDDDGFFVDVTEAEQLDIDAVAELAKTGYPRLKQMLDDEVERSRGKTVVACCGPSSLNSVVRNLVAKKIDLKRVAKGDPRGQVSLVVEDFAY</sequence>
<dbReference type="PANTHER" id="PTHR32361:SF9">
    <property type="entry name" value="FERRIC REDUCTASE TRANSMEMBRANE COMPONENT 3-RELATED"/>
    <property type="match status" value="1"/>
</dbReference>
<reference evidence="17 18" key="1">
    <citation type="journal article" date="2018" name="Front. Microbiol.">
        <title>Prospects for Fungal Bioremediation of Acidic Radioactive Waste Sites: Characterization and Genome Sequence of Rhodotorula taiwanensis MD1149.</title>
        <authorList>
            <person name="Tkavc R."/>
            <person name="Matrosova V.Y."/>
            <person name="Grichenko O.E."/>
            <person name="Gostincar C."/>
            <person name="Volpe R.P."/>
            <person name="Klimenkova P."/>
            <person name="Gaidamakova E.K."/>
            <person name="Zhou C.E."/>
            <person name="Stewart B.J."/>
            <person name="Lyman M.G."/>
            <person name="Malfatti S.A."/>
            <person name="Rubinfeld B."/>
            <person name="Courtot M."/>
            <person name="Singh J."/>
            <person name="Dalgard C.L."/>
            <person name="Hamilton T."/>
            <person name="Frey K.G."/>
            <person name="Gunde-Cimerman N."/>
            <person name="Dugan L."/>
            <person name="Daly M.J."/>
        </authorList>
    </citation>
    <scope>NUCLEOTIDE SEQUENCE [LARGE SCALE GENOMIC DNA]</scope>
    <source>
        <strain evidence="17 18">MD1149</strain>
    </source>
</reference>
<proteinExistence type="inferred from homology"/>
<dbReference type="InterPro" id="IPR017938">
    <property type="entry name" value="Riboflavin_synthase-like_b-brl"/>
</dbReference>
<dbReference type="PROSITE" id="PS51384">
    <property type="entry name" value="FAD_FR"/>
    <property type="match status" value="1"/>
</dbReference>
<keyword evidence="9" id="KW-0560">Oxidoreductase</keyword>
<evidence type="ECO:0000256" key="12">
    <source>
        <dbReference type="ARBA" id="ARBA00023180"/>
    </source>
</evidence>
<dbReference type="EC" id="1.16.1.9" evidence="3"/>
<keyword evidence="12" id="KW-0325">Glycoprotein</keyword>
<dbReference type="InterPro" id="IPR051410">
    <property type="entry name" value="Ferric/Cupric_Reductase"/>
</dbReference>
<feature type="transmembrane region" description="Helical" evidence="15">
    <location>
        <begin position="298"/>
        <end position="316"/>
    </location>
</feature>
<dbReference type="GO" id="GO:0005886">
    <property type="term" value="C:plasma membrane"/>
    <property type="evidence" value="ECO:0007669"/>
    <property type="project" value="UniProtKB-SubCell"/>
</dbReference>
<dbReference type="GO" id="GO:0006826">
    <property type="term" value="P:iron ion transport"/>
    <property type="evidence" value="ECO:0007669"/>
    <property type="project" value="TreeGrafter"/>
</dbReference>
<feature type="transmembrane region" description="Helical" evidence="15">
    <location>
        <begin position="88"/>
        <end position="106"/>
    </location>
</feature>
<dbReference type="Pfam" id="PF01794">
    <property type="entry name" value="Ferric_reduct"/>
    <property type="match status" value="1"/>
</dbReference>
<keyword evidence="4" id="KW-0813">Transport</keyword>
<gene>
    <name evidence="17" type="ORF">BMF94_2299</name>
</gene>
<feature type="compositionally biased region" description="Basic and acidic residues" evidence="14">
    <location>
        <begin position="861"/>
        <end position="878"/>
    </location>
</feature>
<keyword evidence="5" id="KW-1003">Cell membrane</keyword>
<evidence type="ECO:0000256" key="6">
    <source>
        <dbReference type="ARBA" id="ARBA00022692"/>
    </source>
</evidence>
<dbReference type="InterPro" id="IPR013112">
    <property type="entry name" value="FAD-bd_8"/>
</dbReference>
<protein>
    <recommendedName>
        <fullName evidence="3">ferric-chelate reductase (NADPH)</fullName>
        <ecNumber evidence="3">1.16.1.9</ecNumber>
    </recommendedName>
</protein>
<evidence type="ECO:0000256" key="7">
    <source>
        <dbReference type="ARBA" id="ARBA00022982"/>
    </source>
</evidence>